<evidence type="ECO:0000313" key="2">
    <source>
        <dbReference type="Proteomes" id="UP000325440"/>
    </source>
</evidence>
<protein>
    <submittedName>
        <fullName evidence="1">Ribosomal protein S28, mitochondrial</fullName>
    </submittedName>
</protein>
<keyword evidence="1" id="KW-0687">Ribonucleoprotein</keyword>
<dbReference type="Pfam" id="PF10246">
    <property type="entry name" value="MRP-S35"/>
    <property type="match status" value="1"/>
</dbReference>
<keyword evidence="1" id="KW-0689">Ribosomal protein</keyword>
<dbReference type="Proteomes" id="UP000325440">
    <property type="component" value="Unassembled WGS sequence"/>
</dbReference>
<dbReference type="EMBL" id="CABPRJ010002378">
    <property type="protein sequence ID" value="VVC44347.1"/>
    <property type="molecule type" value="Genomic_DNA"/>
</dbReference>
<gene>
    <name evidence="1" type="ORF">CINCED_3A016199</name>
</gene>
<dbReference type="PANTHER" id="PTHR13447">
    <property type="entry name" value="MITOCHONDRIAL 28S RIBOSOMAL PROTEIN S28"/>
    <property type="match status" value="1"/>
</dbReference>
<dbReference type="OrthoDB" id="6020229at2759"/>
<name>A0A5E4NM86_9HEMI</name>
<dbReference type="InterPro" id="IPR019375">
    <property type="entry name" value="Ribosomal_bS1m"/>
</dbReference>
<reference evidence="1 2" key="1">
    <citation type="submission" date="2019-08" db="EMBL/GenBank/DDBJ databases">
        <authorList>
            <person name="Alioto T."/>
            <person name="Alioto T."/>
            <person name="Gomez Garrido J."/>
        </authorList>
    </citation>
    <scope>NUCLEOTIDE SEQUENCE [LARGE SCALE GENOMIC DNA]</scope>
</reference>
<sequence length="167" mass="19321">MTSVCRIFYRNINTPLSKIITTKLRVSSLESIRHYIHDEPQNTTSKQGAFAEFYQKTKEKQPIEDDQEFEVLLRNSNFINLGDPVGKQVVGTIFHVVDNDLYIDFGWKFHCVCTRPIKNADSYIRGSQVRLRIKSLELATRFLGSEKDLTLLEADATILGLYRKVKY</sequence>
<dbReference type="PANTHER" id="PTHR13447:SF2">
    <property type="entry name" value="SMALL RIBOSOMAL SUBUNIT PROTEIN BS1M"/>
    <property type="match status" value="1"/>
</dbReference>
<dbReference type="AlphaFoldDB" id="A0A5E4NM86"/>
<accession>A0A5E4NM86</accession>
<organism evidence="1 2">
    <name type="scientific">Cinara cedri</name>
    <dbReference type="NCBI Taxonomy" id="506608"/>
    <lineage>
        <taxon>Eukaryota</taxon>
        <taxon>Metazoa</taxon>
        <taxon>Ecdysozoa</taxon>
        <taxon>Arthropoda</taxon>
        <taxon>Hexapoda</taxon>
        <taxon>Insecta</taxon>
        <taxon>Pterygota</taxon>
        <taxon>Neoptera</taxon>
        <taxon>Paraneoptera</taxon>
        <taxon>Hemiptera</taxon>
        <taxon>Sternorrhyncha</taxon>
        <taxon>Aphidomorpha</taxon>
        <taxon>Aphidoidea</taxon>
        <taxon>Aphididae</taxon>
        <taxon>Lachninae</taxon>
        <taxon>Cinara</taxon>
    </lineage>
</organism>
<dbReference type="GO" id="GO:0005763">
    <property type="term" value="C:mitochondrial small ribosomal subunit"/>
    <property type="evidence" value="ECO:0007669"/>
    <property type="project" value="TreeGrafter"/>
</dbReference>
<proteinExistence type="predicted"/>
<keyword evidence="2" id="KW-1185">Reference proteome</keyword>
<evidence type="ECO:0000313" key="1">
    <source>
        <dbReference type="EMBL" id="VVC44347.1"/>
    </source>
</evidence>